<dbReference type="Pfam" id="PF00263">
    <property type="entry name" value="Secretin"/>
    <property type="match status" value="1"/>
</dbReference>
<organism evidence="5 6">
    <name type="scientific">Roseimicrobium gellanilyticum</name>
    <dbReference type="NCBI Taxonomy" id="748857"/>
    <lineage>
        <taxon>Bacteria</taxon>
        <taxon>Pseudomonadati</taxon>
        <taxon>Verrucomicrobiota</taxon>
        <taxon>Verrucomicrobiia</taxon>
        <taxon>Verrucomicrobiales</taxon>
        <taxon>Verrucomicrobiaceae</taxon>
        <taxon>Roseimicrobium</taxon>
    </lineage>
</organism>
<dbReference type="EMBL" id="QNRR01000001">
    <property type="protein sequence ID" value="RBP47590.1"/>
    <property type="molecule type" value="Genomic_DNA"/>
</dbReference>
<keyword evidence="2" id="KW-1133">Transmembrane helix</keyword>
<evidence type="ECO:0000256" key="1">
    <source>
        <dbReference type="RuleBase" id="RU004003"/>
    </source>
</evidence>
<dbReference type="InterPro" id="IPR052173">
    <property type="entry name" value="Beta-lactam_resp_regulator"/>
</dbReference>
<dbReference type="GO" id="GO:0009306">
    <property type="term" value="P:protein secretion"/>
    <property type="evidence" value="ECO:0007669"/>
    <property type="project" value="InterPro"/>
</dbReference>
<gene>
    <name evidence="5" type="ORF">DES53_101387</name>
</gene>
<dbReference type="OrthoDB" id="176307at2"/>
<protein>
    <submittedName>
        <fullName evidence="5">Beta-lactamase regulating signal transducer with metallopeptidase domain</fullName>
    </submittedName>
</protein>
<dbReference type="AlphaFoldDB" id="A0A366HUR0"/>
<evidence type="ECO:0000256" key="2">
    <source>
        <dbReference type="SAM" id="Phobius"/>
    </source>
</evidence>
<feature type="transmembrane region" description="Helical" evidence="2">
    <location>
        <begin position="39"/>
        <end position="57"/>
    </location>
</feature>
<reference evidence="5 6" key="1">
    <citation type="submission" date="2018-06" db="EMBL/GenBank/DDBJ databases">
        <title>Genomic Encyclopedia of Type Strains, Phase IV (KMG-IV): sequencing the most valuable type-strain genomes for metagenomic binning, comparative biology and taxonomic classification.</title>
        <authorList>
            <person name="Goeker M."/>
        </authorList>
    </citation>
    <scope>NUCLEOTIDE SEQUENCE [LARGE SCALE GENOMIC DNA]</scope>
    <source>
        <strain evidence="5 6">DSM 25532</strain>
    </source>
</reference>
<feature type="domain" description="Type II/III secretion system secretin-like" evidence="3">
    <location>
        <begin position="395"/>
        <end position="469"/>
    </location>
</feature>
<feature type="domain" description="Peptidase M56" evidence="4">
    <location>
        <begin position="12"/>
        <end position="303"/>
    </location>
</feature>
<proteinExistence type="inferred from homology"/>
<evidence type="ECO:0000259" key="3">
    <source>
        <dbReference type="Pfam" id="PF00263"/>
    </source>
</evidence>
<comment type="similarity">
    <text evidence="1">Belongs to the bacterial secretin family.</text>
</comment>
<accession>A0A366HUR0</accession>
<dbReference type="InterPro" id="IPR004846">
    <property type="entry name" value="T2SS/T3SS_dom"/>
</dbReference>
<evidence type="ECO:0000259" key="4">
    <source>
        <dbReference type="Pfam" id="PF05569"/>
    </source>
</evidence>
<dbReference type="PANTHER" id="PTHR34978">
    <property type="entry name" value="POSSIBLE SENSOR-TRANSDUCER PROTEIN BLAR"/>
    <property type="match status" value="1"/>
</dbReference>
<feature type="transmembrane region" description="Helical" evidence="2">
    <location>
        <begin position="216"/>
        <end position="239"/>
    </location>
</feature>
<evidence type="ECO:0000313" key="5">
    <source>
        <dbReference type="EMBL" id="RBP47590.1"/>
    </source>
</evidence>
<feature type="transmembrane region" description="Helical" evidence="2">
    <location>
        <begin position="109"/>
        <end position="130"/>
    </location>
</feature>
<dbReference type="Proteomes" id="UP000253426">
    <property type="component" value="Unassembled WGS sequence"/>
</dbReference>
<feature type="transmembrane region" description="Helical" evidence="2">
    <location>
        <begin position="12"/>
        <end position="32"/>
    </location>
</feature>
<evidence type="ECO:0000313" key="6">
    <source>
        <dbReference type="Proteomes" id="UP000253426"/>
    </source>
</evidence>
<dbReference type="PANTHER" id="PTHR34978:SF3">
    <property type="entry name" value="SLR0241 PROTEIN"/>
    <property type="match status" value="1"/>
</dbReference>
<keyword evidence="2" id="KW-0812">Transmembrane</keyword>
<dbReference type="Pfam" id="PF05569">
    <property type="entry name" value="Peptidase_M56"/>
    <property type="match status" value="1"/>
</dbReference>
<sequence length="605" mass="66239">MNTLMPLFDWMLTASARASVLAVVVLIVQALLRHRVPARWLSALWLPVLVVLLMPVFPESSWSMSSITRLGPVKKMEVPVMKQTTVALPMPPIASGEAARSAPMPWRQILAVVWLTGVVSTVLIGLGSYGHTLRRYKRSRQPLSEGLQREIAGMVREVGLRRVPRVWMSAAVPSPAVTGLLRPVLLLPAQFEQTLTVHEARLVLKHELMHIKRGDLLVNALLCLLLSMHWFNPLLWFAFLKARFDREAACDAQVLGGEGQVERVAYGHTLLKVETSFSHHGLSLGFVGIFQRGAALRSRIRFIAARPNQHPLMKATLSLGIVLLSFLGITQAATPAPDPKALQIYITSKFVEITEQKAGASASALPFGLLEEKGTPGLIGTLTDPQFQVLIRGLSKRKGVDLMAAPSVLTRSGQPARIEVVREFVYPDNKSRQVTENVGVFLELTPKVTREEQITLALAPKVVEFEGFAPAEGASPDSVSVRKVLHPDGTSTLSASDAVRGEVEESTYDAKGALISMTRVPYKKPVFSKREAKADVVLSDGQTVVMELQPRTDKQLVEETDAAGRTIKSETISFQRRCFVFVTANLIDPLGDPPAPKPAGGTEKR</sequence>
<dbReference type="InterPro" id="IPR008756">
    <property type="entry name" value="Peptidase_M56"/>
</dbReference>
<name>A0A366HUR0_9BACT</name>
<dbReference type="CDD" id="cd07341">
    <property type="entry name" value="M56_BlaR1_MecR1_like"/>
    <property type="match status" value="1"/>
</dbReference>
<keyword evidence="2" id="KW-0472">Membrane</keyword>
<dbReference type="RefSeq" id="WP_113956514.1">
    <property type="nucleotide sequence ID" value="NZ_QNRR01000001.1"/>
</dbReference>
<comment type="caution">
    <text evidence="5">The sequence shown here is derived from an EMBL/GenBank/DDBJ whole genome shotgun (WGS) entry which is preliminary data.</text>
</comment>
<keyword evidence="6" id="KW-1185">Reference proteome</keyword>